<dbReference type="CDD" id="cd13520">
    <property type="entry name" value="PBP2_TAXI_TRAP"/>
    <property type="match status" value="1"/>
</dbReference>
<dbReference type="AlphaFoldDB" id="A0A9X4MFJ0"/>
<feature type="signal peptide" evidence="1">
    <location>
        <begin position="1"/>
        <end position="28"/>
    </location>
</feature>
<sequence length="324" mass="35179">MKKNPLRLALIISTVLLLTLSHTSPALALNKKLIFRGGPAGGTFQLVANAIEAYPGIRALPSMSLTTQPSAGSLENLSQVNAGQADFSLVYSGHAYLGRNGLLPDDSNTYDKVLAVASMYGAPAQLVVRKGSGIHSLKDLKGKKVGVGSPGSGAFANCELFFKHLGLWDAIIPIHIGYNEVAMAFANKQLDAFWLFTSFPSSAVTMAAKTGKIDLLDLDAEARASGFYKKYPYFTARTLPPGTYRGVKHHTPSFQDSTLWVANAEVPDEVVYRLLSTIYSKKGLRYMRKQNRALKDMSTRSGAKDIIIPMHPGAVKFWKEKGLL</sequence>
<reference evidence="2" key="2">
    <citation type="submission" date="2022-10" db="EMBL/GenBank/DDBJ databases">
        <authorList>
            <person name="Aronson H.S."/>
        </authorList>
    </citation>
    <scope>NUCLEOTIDE SEQUENCE</scope>
    <source>
        <strain evidence="2">RS19-109</strain>
    </source>
</reference>
<dbReference type="PANTHER" id="PTHR42941:SF1">
    <property type="entry name" value="SLL1037 PROTEIN"/>
    <property type="match status" value="1"/>
</dbReference>
<evidence type="ECO:0000313" key="2">
    <source>
        <dbReference type="EMBL" id="MDG4476311.1"/>
    </source>
</evidence>
<comment type="caution">
    <text evidence="2">The sequence shown here is derived from an EMBL/GenBank/DDBJ whole genome shotgun (WGS) entry which is preliminary data.</text>
</comment>
<keyword evidence="3" id="KW-1185">Reference proteome</keyword>
<dbReference type="SUPFAM" id="SSF53850">
    <property type="entry name" value="Periplasmic binding protein-like II"/>
    <property type="match status" value="1"/>
</dbReference>
<dbReference type="InterPro" id="IPR011852">
    <property type="entry name" value="TRAP_TAXI"/>
</dbReference>
<evidence type="ECO:0000313" key="3">
    <source>
        <dbReference type="Proteomes" id="UP001154240"/>
    </source>
</evidence>
<feature type="chain" id="PRO_5040905818" evidence="1">
    <location>
        <begin position="29"/>
        <end position="324"/>
    </location>
</feature>
<dbReference type="PANTHER" id="PTHR42941">
    <property type="entry name" value="SLL1037 PROTEIN"/>
    <property type="match status" value="1"/>
</dbReference>
<dbReference type="Proteomes" id="UP001154240">
    <property type="component" value="Unassembled WGS sequence"/>
</dbReference>
<dbReference type="Pfam" id="PF16868">
    <property type="entry name" value="NMT1_3"/>
    <property type="match status" value="1"/>
</dbReference>
<dbReference type="NCBIfam" id="TIGR02122">
    <property type="entry name" value="TRAP_TAXI"/>
    <property type="match status" value="1"/>
</dbReference>
<protein>
    <submittedName>
        <fullName evidence="2">TAXI family TRAP transporter solute-binding subunit</fullName>
    </submittedName>
</protein>
<proteinExistence type="predicted"/>
<reference evidence="2" key="1">
    <citation type="journal article" date="2022" name="bioRxiv">
        <title>Thiovibrio frasassiensisgen. nov., sp. nov., an autotrophic, elemental sulfur disproportionating bacterium isolated from sulfidic karst sediment, and proposal of Thiovibrionaceae fam. nov.</title>
        <authorList>
            <person name="Aronson H."/>
            <person name="Thomas C."/>
            <person name="Bhattacharyya M."/>
            <person name="Eckstein S."/>
            <person name="Jensen S."/>
            <person name="Barco R."/>
            <person name="Macalady J."/>
            <person name="Amend J."/>
        </authorList>
    </citation>
    <scope>NUCLEOTIDE SEQUENCE</scope>
    <source>
        <strain evidence="2">RS19-109</strain>
    </source>
</reference>
<gene>
    <name evidence="2" type="ORF">OLX77_09095</name>
</gene>
<organism evidence="2 3">
    <name type="scientific">Thiovibrio frasassiensis</name>
    <dbReference type="NCBI Taxonomy" id="2984131"/>
    <lineage>
        <taxon>Bacteria</taxon>
        <taxon>Pseudomonadati</taxon>
        <taxon>Thermodesulfobacteriota</taxon>
        <taxon>Desulfobulbia</taxon>
        <taxon>Desulfobulbales</taxon>
        <taxon>Thiovibrionaceae</taxon>
        <taxon>Thiovibrio</taxon>
    </lineage>
</organism>
<keyword evidence="1" id="KW-0732">Signal</keyword>
<accession>A0A9X4MFJ0</accession>
<dbReference type="RefSeq" id="WP_307633279.1">
    <property type="nucleotide sequence ID" value="NZ_JAPHEH010000001.1"/>
</dbReference>
<dbReference type="Gene3D" id="3.40.190.10">
    <property type="entry name" value="Periplasmic binding protein-like II"/>
    <property type="match status" value="2"/>
</dbReference>
<name>A0A9X4MFJ0_9BACT</name>
<dbReference type="EMBL" id="JAPHEH010000001">
    <property type="protein sequence ID" value="MDG4476311.1"/>
    <property type="molecule type" value="Genomic_DNA"/>
</dbReference>
<evidence type="ECO:0000256" key="1">
    <source>
        <dbReference type="SAM" id="SignalP"/>
    </source>
</evidence>